<gene>
    <name evidence="2" type="ORF">ACJRO7_026077</name>
</gene>
<dbReference type="PANTHER" id="PTHR33133">
    <property type="entry name" value="OS08G0107100 PROTEIN-RELATED"/>
    <property type="match status" value="1"/>
</dbReference>
<feature type="transmembrane region" description="Helical" evidence="1">
    <location>
        <begin position="254"/>
        <end position="274"/>
    </location>
</feature>
<dbReference type="Proteomes" id="UP001634007">
    <property type="component" value="Unassembled WGS sequence"/>
</dbReference>
<protein>
    <submittedName>
        <fullName evidence="2">Uncharacterized protein</fullName>
    </submittedName>
</protein>
<keyword evidence="1" id="KW-0472">Membrane</keyword>
<keyword evidence="1" id="KW-0812">Transmembrane</keyword>
<keyword evidence="3" id="KW-1185">Reference proteome</keyword>
<feature type="transmembrane region" description="Helical" evidence="1">
    <location>
        <begin position="227"/>
        <end position="248"/>
    </location>
</feature>
<reference evidence="2 3" key="1">
    <citation type="submission" date="2024-11" db="EMBL/GenBank/DDBJ databases">
        <title>Chromosome-level genome assembly of Eucalyptus globulus Labill. provides insights into its genome evolution.</title>
        <authorList>
            <person name="Li X."/>
        </authorList>
    </citation>
    <scope>NUCLEOTIDE SEQUENCE [LARGE SCALE GENOMIC DNA]</scope>
    <source>
        <strain evidence="2">CL2024</strain>
        <tissue evidence="2">Fresh tender leaves</tissue>
    </source>
</reference>
<proteinExistence type="predicted"/>
<name>A0ABD3KN96_EUCGL</name>
<keyword evidence="1" id="KW-1133">Transmembrane helix</keyword>
<feature type="transmembrane region" description="Helical" evidence="1">
    <location>
        <begin position="148"/>
        <end position="171"/>
    </location>
</feature>
<accession>A0ABD3KN96</accession>
<organism evidence="2 3">
    <name type="scientific">Eucalyptus globulus</name>
    <name type="common">Tasmanian blue gum</name>
    <dbReference type="NCBI Taxonomy" id="34317"/>
    <lineage>
        <taxon>Eukaryota</taxon>
        <taxon>Viridiplantae</taxon>
        <taxon>Streptophyta</taxon>
        <taxon>Embryophyta</taxon>
        <taxon>Tracheophyta</taxon>
        <taxon>Spermatophyta</taxon>
        <taxon>Magnoliopsida</taxon>
        <taxon>eudicotyledons</taxon>
        <taxon>Gunneridae</taxon>
        <taxon>Pentapetalae</taxon>
        <taxon>rosids</taxon>
        <taxon>malvids</taxon>
        <taxon>Myrtales</taxon>
        <taxon>Myrtaceae</taxon>
        <taxon>Myrtoideae</taxon>
        <taxon>Eucalypteae</taxon>
        <taxon>Eucalyptus</taxon>
    </lineage>
</organism>
<feature type="transmembrane region" description="Helical" evidence="1">
    <location>
        <begin position="111"/>
        <end position="127"/>
    </location>
</feature>
<feature type="transmembrane region" description="Helical" evidence="1">
    <location>
        <begin position="177"/>
        <end position="207"/>
    </location>
</feature>
<sequence length="305" mass="34900">MDREQEEMQFLSFFGIYKESYKDIFSCWLPRGPATSNDPCRRIAPTCHDLQRGLAIWPLANIILPNTILLEDTSRHDRISRVLSKEWAVFLLIKALYFTALLEFSLLSTSAVVYTIACIYTGRKVAFGKVMSVVPRVWRRLMVTFLRFFPAMFVYNVIAGVILHTCAIFVGDLNFGILILILLGIAYLVGFMYMTAVWRLASVVSVLEEDYGVKAMIKSKNLIKGKLFVSTIIFFKLSTSLHLVQFAFERLVVWLVSMLMLLGLVVQTVTYFNINKSALSDHLEVYLGEYVPLKPKDVQLEQYDV</sequence>
<evidence type="ECO:0000313" key="2">
    <source>
        <dbReference type="EMBL" id="KAL3737250.1"/>
    </source>
</evidence>
<dbReference type="AlphaFoldDB" id="A0ABD3KN96"/>
<evidence type="ECO:0000256" key="1">
    <source>
        <dbReference type="SAM" id="Phobius"/>
    </source>
</evidence>
<comment type="caution">
    <text evidence="2">The sequence shown here is derived from an EMBL/GenBank/DDBJ whole genome shotgun (WGS) entry which is preliminary data.</text>
</comment>
<dbReference type="EMBL" id="JBJKBG010000006">
    <property type="protein sequence ID" value="KAL3737250.1"/>
    <property type="molecule type" value="Genomic_DNA"/>
</dbReference>
<evidence type="ECO:0000313" key="3">
    <source>
        <dbReference type="Proteomes" id="UP001634007"/>
    </source>
</evidence>
<dbReference type="PANTHER" id="PTHR33133:SF51">
    <property type="entry name" value="THH1_TOM1_TOM3 DOMAIN-CONTAINING PROTEIN"/>
    <property type="match status" value="1"/>
</dbReference>